<dbReference type="EMBL" id="VUMS01000028">
    <property type="protein sequence ID" value="MST67506.1"/>
    <property type="molecule type" value="Genomic_DNA"/>
</dbReference>
<name>A0A7X2TLM1_9FIRM</name>
<dbReference type="PANTHER" id="PTHR43591">
    <property type="entry name" value="METHYLTRANSFERASE"/>
    <property type="match status" value="1"/>
</dbReference>
<dbReference type="GO" id="GO:0008757">
    <property type="term" value="F:S-adenosylmethionine-dependent methyltransferase activity"/>
    <property type="evidence" value="ECO:0007669"/>
    <property type="project" value="InterPro"/>
</dbReference>
<reference evidence="2 3" key="1">
    <citation type="submission" date="2019-08" db="EMBL/GenBank/DDBJ databases">
        <title>In-depth cultivation of the pig gut microbiome towards novel bacterial diversity and tailored functional studies.</title>
        <authorList>
            <person name="Wylensek D."/>
            <person name="Hitch T.C.A."/>
            <person name="Clavel T."/>
        </authorList>
    </citation>
    <scope>NUCLEOTIDE SEQUENCE [LARGE SCALE GENOMIC DNA]</scope>
    <source>
        <strain evidence="2 3">BSM-380-WT-5A</strain>
    </source>
</reference>
<dbReference type="PANTHER" id="PTHR43591:SF24">
    <property type="entry name" value="2-METHOXY-6-POLYPRENYL-1,4-BENZOQUINOL METHYLASE, MITOCHONDRIAL"/>
    <property type="match status" value="1"/>
</dbReference>
<comment type="caution">
    <text evidence="2">The sequence shown here is derived from an EMBL/GenBank/DDBJ whole genome shotgun (WGS) entry which is preliminary data.</text>
</comment>
<dbReference type="GO" id="GO:0032259">
    <property type="term" value="P:methylation"/>
    <property type="evidence" value="ECO:0007669"/>
    <property type="project" value="UniProtKB-KW"/>
</dbReference>
<sequence>MELLEQIEDYWTDRAEGYSQVNQEELAGDNRTNWRRELERHFPENRTNETYKILDIGTGPGFFSIILAEAGYQVTAVDYTEAMLEEAKKNAGAFAQKITYCQMDASHLAFADETFDAVVSRNLTWNLEDPEQAYKEWMRVLKKGGILLNYDANWYHHLFDAEKREEYEKDRQMVTEAGMEDHYTCTDIDTMEEIARQVPLSRIDRPRWDQKILQELGTARVSVDTEVWNQVWSEVEKVNYHSTPMFGIEAVKE</sequence>
<dbReference type="Pfam" id="PF08241">
    <property type="entry name" value="Methyltransf_11"/>
    <property type="match status" value="1"/>
</dbReference>
<protein>
    <submittedName>
        <fullName evidence="2">Class I SAM-dependent methyltransferase</fullName>
    </submittedName>
</protein>
<accession>A0A7X2TLM1</accession>
<keyword evidence="2" id="KW-0489">Methyltransferase</keyword>
<dbReference type="Proteomes" id="UP000440513">
    <property type="component" value="Unassembled WGS sequence"/>
</dbReference>
<dbReference type="SUPFAM" id="SSF53335">
    <property type="entry name" value="S-adenosyl-L-methionine-dependent methyltransferases"/>
    <property type="match status" value="1"/>
</dbReference>
<keyword evidence="2" id="KW-0808">Transferase</keyword>
<keyword evidence="3" id="KW-1185">Reference proteome</keyword>
<dbReference type="Gene3D" id="3.40.50.150">
    <property type="entry name" value="Vaccinia Virus protein VP39"/>
    <property type="match status" value="1"/>
</dbReference>
<organism evidence="2 3">
    <name type="scientific">Oliverpabstia intestinalis</name>
    <dbReference type="NCBI Taxonomy" id="2606633"/>
    <lineage>
        <taxon>Bacteria</taxon>
        <taxon>Bacillati</taxon>
        <taxon>Bacillota</taxon>
        <taxon>Clostridia</taxon>
        <taxon>Lachnospirales</taxon>
        <taxon>Lachnospiraceae</taxon>
        <taxon>Oliverpabstia</taxon>
    </lineage>
</organism>
<evidence type="ECO:0000313" key="3">
    <source>
        <dbReference type="Proteomes" id="UP000440513"/>
    </source>
</evidence>
<dbReference type="InterPro" id="IPR013216">
    <property type="entry name" value="Methyltransf_11"/>
</dbReference>
<dbReference type="InterPro" id="IPR029063">
    <property type="entry name" value="SAM-dependent_MTases_sf"/>
</dbReference>
<gene>
    <name evidence="2" type="ORF">FYJ57_12460</name>
</gene>
<evidence type="ECO:0000259" key="1">
    <source>
        <dbReference type="Pfam" id="PF08241"/>
    </source>
</evidence>
<feature type="domain" description="Methyltransferase type 11" evidence="1">
    <location>
        <begin position="54"/>
        <end position="148"/>
    </location>
</feature>
<proteinExistence type="predicted"/>
<dbReference type="AlphaFoldDB" id="A0A7X2TLM1"/>
<dbReference type="CDD" id="cd02440">
    <property type="entry name" value="AdoMet_MTases"/>
    <property type="match status" value="1"/>
</dbReference>
<dbReference type="RefSeq" id="WP_154432884.1">
    <property type="nucleotide sequence ID" value="NZ_VUMS01000028.1"/>
</dbReference>
<evidence type="ECO:0000313" key="2">
    <source>
        <dbReference type="EMBL" id="MST67506.1"/>
    </source>
</evidence>